<feature type="binding site" evidence="9">
    <location>
        <position position="196"/>
    </location>
    <ligand>
        <name>Mg(2+)</name>
        <dbReference type="ChEBI" id="CHEBI:18420"/>
    </ligand>
</feature>
<dbReference type="GO" id="GO:0016773">
    <property type="term" value="F:phosphotransferase activity, alcohol group as acceptor"/>
    <property type="evidence" value="ECO:0007669"/>
    <property type="project" value="InterPro"/>
</dbReference>
<dbReference type="GO" id="GO:0016301">
    <property type="term" value="F:kinase activity"/>
    <property type="evidence" value="ECO:0007669"/>
    <property type="project" value="UniProtKB-KW"/>
</dbReference>
<feature type="binding site" evidence="9">
    <location>
        <position position="209"/>
    </location>
    <ligand>
        <name>Mg(2+)</name>
        <dbReference type="ChEBI" id="CHEBI:18420"/>
    </ligand>
</feature>
<sequence>MDNKKWDLEALPEELRIKVEKSKWKQVTIGESGAYTYMLSDESGQNRYLKIMPRKLNLSMEREVDLLKWLEGKLPVPKVLLFIHDSEYEYFLMTEVKGIHSCAPSFESDLPKLVRLLAKGLRMIHSVDIKDCPFDQRLSIKLKEAEYRTVNGLVDEDDFDDIRKGRKAIDLFQELIATKPAEEDLVFTHGDYCLPNIIINNGDIGGFIDWGRGGIADRYQDIALVARSLAYNFGEKWIPLLFKEYGMDKIDYSKIEYYKLLDEFF</sequence>
<keyword evidence="12" id="KW-1185">Reference proteome</keyword>
<dbReference type="SUPFAM" id="SSF56112">
    <property type="entry name" value="Protein kinase-like (PK-like)"/>
    <property type="match status" value="1"/>
</dbReference>
<evidence type="ECO:0000256" key="1">
    <source>
        <dbReference type="ARBA" id="ARBA00006219"/>
    </source>
</evidence>
<reference evidence="11 12" key="1">
    <citation type="submission" date="2017-06" db="EMBL/GenBank/DDBJ databases">
        <title>Investigating the central metabolism of Clostridium thermosuccinogenes.</title>
        <authorList>
            <person name="Koendjbiharie J.G."/>
            <person name="van Kranenburg R."/>
        </authorList>
    </citation>
    <scope>NUCLEOTIDE SEQUENCE [LARGE SCALE GENOMIC DNA]</scope>
    <source>
        <strain evidence="11 12">DSM 5806</strain>
    </source>
</reference>
<evidence type="ECO:0000256" key="3">
    <source>
        <dbReference type="ARBA" id="ARBA00022741"/>
    </source>
</evidence>
<dbReference type="AlphaFoldDB" id="A0A2K2F1D5"/>
<feature type="active site" description="Proton acceptor" evidence="8">
    <location>
        <position position="191"/>
    </location>
</feature>
<keyword evidence="9" id="KW-0460">Magnesium</keyword>
<dbReference type="OrthoDB" id="3806873at2"/>
<evidence type="ECO:0000256" key="5">
    <source>
        <dbReference type="ARBA" id="ARBA00022840"/>
    </source>
</evidence>
<accession>A0A2K2F1D5</accession>
<keyword evidence="2 7" id="KW-0808">Transferase</keyword>
<name>A0A2K2F1D5_9CLOT</name>
<evidence type="ECO:0000259" key="10">
    <source>
        <dbReference type="Pfam" id="PF01636"/>
    </source>
</evidence>
<keyword evidence="3 7" id="KW-0547">Nucleotide-binding</keyword>
<dbReference type="InterPro" id="IPR024165">
    <property type="entry name" value="Kan/Strep_kinase"/>
</dbReference>
<dbReference type="CDD" id="cd05150">
    <property type="entry name" value="APH"/>
    <property type="match status" value="1"/>
</dbReference>
<dbReference type="GO" id="GO:0046872">
    <property type="term" value="F:metal ion binding"/>
    <property type="evidence" value="ECO:0007669"/>
    <property type="project" value="UniProtKB-KW"/>
</dbReference>
<proteinExistence type="inferred from homology"/>
<evidence type="ECO:0000256" key="8">
    <source>
        <dbReference type="PIRSR" id="PIRSR000706-1"/>
    </source>
</evidence>
<organism evidence="11 12">
    <name type="scientific">Clostridium thermosuccinogenes</name>
    <dbReference type="NCBI Taxonomy" id="84032"/>
    <lineage>
        <taxon>Bacteria</taxon>
        <taxon>Bacillati</taxon>
        <taxon>Bacillota</taxon>
        <taxon>Clostridia</taxon>
        <taxon>Eubacteriales</taxon>
        <taxon>Clostridiaceae</taxon>
        <taxon>Clostridium</taxon>
    </lineage>
</organism>
<dbReference type="Proteomes" id="UP000236151">
    <property type="component" value="Unassembled WGS sequence"/>
</dbReference>
<dbReference type="RefSeq" id="WP_103080760.1">
    <property type="nucleotide sequence ID" value="NZ_CP021850.1"/>
</dbReference>
<dbReference type="InterPro" id="IPR002575">
    <property type="entry name" value="Aminoglycoside_PTrfase"/>
</dbReference>
<keyword evidence="9" id="KW-0479">Metal-binding</keyword>
<dbReference type="Gene3D" id="3.30.200.20">
    <property type="entry name" value="Phosphorylase Kinase, domain 1"/>
    <property type="match status" value="1"/>
</dbReference>
<dbReference type="Pfam" id="PF01636">
    <property type="entry name" value="APH"/>
    <property type="match status" value="1"/>
</dbReference>
<dbReference type="PANTHER" id="PTHR21310:SF41">
    <property type="entry name" value="3'-PHOSPHOTRANSFERASE, PUTATIVE-RELATED"/>
    <property type="match status" value="1"/>
</dbReference>
<comment type="caution">
    <text evidence="11">The sequence shown here is derived from an EMBL/GenBank/DDBJ whole genome shotgun (WGS) entry which is preliminary data.</text>
</comment>
<evidence type="ECO:0000256" key="6">
    <source>
        <dbReference type="ARBA" id="ARBA00023251"/>
    </source>
</evidence>
<gene>
    <name evidence="11" type="ORF">CDQ84_05660</name>
</gene>
<evidence type="ECO:0000256" key="7">
    <source>
        <dbReference type="PIRNR" id="PIRNR000706"/>
    </source>
</evidence>
<dbReference type="Gene3D" id="3.90.1200.10">
    <property type="match status" value="1"/>
</dbReference>
<evidence type="ECO:0000256" key="2">
    <source>
        <dbReference type="ARBA" id="ARBA00022679"/>
    </source>
</evidence>
<evidence type="ECO:0000256" key="9">
    <source>
        <dbReference type="PIRSR" id="PIRSR000706-2"/>
    </source>
</evidence>
<evidence type="ECO:0000313" key="11">
    <source>
        <dbReference type="EMBL" id="PNU00569.1"/>
    </source>
</evidence>
<dbReference type="PIRSF" id="PIRSF000706">
    <property type="entry name" value="Kanamycin_kin"/>
    <property type="match status" value="1"/>
</dbReference>
<comment type="similarity">
    <text evidence="1 7">Belongs to the aminoglycoside phosphotransferase family.</text>
</comment>
<dbReference type="NCBIfam" id="NF033068">
    <property type="entry name" value="APH_3p"/>
    <property type="match status" value="1"/>
</dbReference>
<dbReference type="GO" id="GO:0005524">
    <property type="term" value="F:ATP binding"/>
    <property type="evidence" value="ECO:0007669"/>
    <property type="project" value="UniProtKB-KW"/>
</dbReference>
<dbReference type="InterPro" id="IPR051678">
    <property type="entry name" value="AGP_Transferase"/>
</dbReference>
<dbReference type="PANTHER" id="PTHR21310">
    <property type="entry name" value="AMINOGLYCOSIDE PHOSPHOTRANSFERASE-RELATED-RELATED"/>
    <property type="match status" value="1"/>
</dbReference>
<keyword evidence="6 7" id="KW-0046">Antibiotic resistance</keyword>
<evidence type="ECO:0000313" key="12">
    <source>
        <dbReference type="Proteomes" id="UP000236151"/>
    </source>
</evidence>
<keyword evidence="4 7" id="KW-0418">Kinase</keyword>
<dbReference type="EMBL" id="NIOJ01000009">
    <property type="protein sequence ID" value="PNU00569.1"/>
    <property type="molecule type" value="Genomic_DNA"/>
</dbReference>
<dbReference type="GO" id="GO:0046677">
    <property type="term" value="P:response to antibiotic"/>
    <property type="evidence" value="ECO:0007669"/>
    <property type="project" value="UniProtKB-KW"/>
</dbReference>
<dbReference type="KEGG" id="cthd:CDO33_10055"/>
<protein>
    <recommendedName>
        <fullName evidence="10">Aminoglycoside phosphotransferase domain-containing protein</fullName>
    </recommendedName>
</protein>
<feature type="domain" description="Aminoglycoside phosphotransferase" evidence="10">
    <location>
        <begin position="26"/>
        <end position="255"/>
    </location>
</feature>
<keyword evidence="5 7" id="KW-0067">ATP-binding</keyword>
<dbReference type="InterPro" id="IPR011009">
    <property type="entry name" value="Kinase-like_dom_sf"/>
</dbReference>
<evidence type="ECO:0000256" key="4">
    <source>
        <dbReference type="ARBA" id="ARBA00022777"/>
    </source>
</evidence>